<gene>
    <name evidence="2" type="ORF">F5Z01DRAFT_683355</name>
</gene>
<protein>
    <submittedName>
        <fullName evidence="2">GA4 desaturase</fullName>
    </submittedName>
</protein>
<evidence type="ECO:0000256" key="1">
    <source>
        <dbReference type="ARBA" id="ARBA00023604"/>
    </source>
</evidence>
<accession>A0A9P8CN19</accession>
<keyword evidence="3" id="KW-1185">Reference proteome</keyword>
<dbReference type="GeneID" id="70296744"/>
<sequence length="358" mass="39724">MSSTQVETVKTNLGPAPAEAKGKLRYIAQGHLPRASPHNFHLPDMSEFGDERFLTLRSLRPIPTLQELPTCSHHVQLDTQGFTAILHPTPLHASPFGSHSFKNPELLKEHVIPNTADMLKQMTGCKTVITEALLLRSALWSATDSLAAHGSVQGETADLETSFPQFIGFNPINGGASPASKVHLDYTPEGARTHIRKFHPNTTEASMDIIRHEDDLVAAGKVLSEDYKHGEGPRWALYSIWRPLKTVKRDPLAVADYRTYSNEDYVPVGVNTPCLGRPGTSETHSAECYLARHSQRHKWYWIDEQKPEEALVLKFFDSDSEEPHGVSAGGVLHSSVELPGTEGEEARESLEIRCLCIW</sequence>
<dbReference type="RefSeq" id="XP_046115205.1">
    <property type="nucleotide sequence ID" value="XM_046265841.1"/>
</dbReference>
<comment type="similarity">
    <text evidence="1">Belongs to the asaB hydroxylase/desaturase family.</text>
</comment>
<dbReference type="GO" id="GO:0016491">
    <property type="term" value="F:oxidoreductase activity"/>
    <property type="evidence" value="ECO:0007669"/>
    <property type="project" value="InterPro"/>
</dbReference>
<evidence type="ECO:0000313" key="2">
    <source>
        <dbReference type="EMBL" id="KAG9251281.1"/>
    </source>
</evidence>
<dbReference type="EMBL" id="MU251269">
    <property type="protein sequence ID" value="KAG9251281.1"/>
    <property type="molecule type" value="Genomic_DNA"/>
</dbReference>
<dbReference type="InterPro" id="IPR044053">
    <property type="entry name" value="AsaB-like"/>
</dbReference>
<dbReference type="Proteomes" id="UP000887229">
    <property type="component" value="Unassembled WGS sequence"/>
</dbReference>
<dbReference type="AlphaFoldDB" id="A0A9P8CN19"/>
<evidence type="ECO:0000313" key="3">
    <source>
        <dbReference type="Proteomes" id="UP000887229"/>
    </source>
</evidence>
<dbReference type="PANTHER" id="PTHR34598:SF3">
    <property type="entry name" value="OXIDOREDUCTASE AN1597"/>
    <property type="match status" value="1"/>
</dbReference>
<organism evidence="2 3">
    <name type="scientific">Emericellopsis atlantica</name>
    <dbReference type="NCBI Taxonomy" id="2614577"/>
    <lineage>
        <taxon>Eukaryota</taxon>
        <taxon>Fungi</taxon>
        <taxon>Dikarya</taxon>
        <taxon>Ascomycota</taxon>
        <taxon>Pezizomycotina</taxon>
        <taxon>Sordariomycetes</taxon>
        <taxon>Hypocreomycetidae</taxon>
        <taxon>Hypocreales</taxon>
        <taxon>Bionectriaceae</taxon>
        <taxon>Emericellopsis</taxon>
    </lineage>
</organism>
<comment type="caution">
    <text evidence="2">The sequence shown here is derived from an EMBL/GenBank/DDBJ whole genome shotgun (WGS) entry which is preliminary data.</text>
</comment>
<dbReference type="OrthoDB" id="412788at2759"/>
<reference evidence="2" key="1">
    <citation type="journal article" date="2021" name="IMA Fungus">
        <title>Genomic characterization of three marine fungi, including Emericellopsis atlantica sp. nov. with signatures of a generalist lifestyle and marine biomass degradation.</title>
        <authorList>
            <person name="Hagestad O.C."/>
            <person name="Hou L."/>
            <person name="Andersen J.H."/>
            <person name="Hansen E.H."/>
            <person name="Altermark B."/>
            <person name="Li C."/>
            <person name="Kuhnert E."/>
            <person name="Cox R.J."/>
            <person name="Crous P.W."/>
            <person name="Spatafora J.W."/>
            <person name="Lail K."/>
            <person name="Amirebrahimi M."/>
            <person name="Lipzen A."/>
            <person name="Pangilinan J."/>
            <person name="Andreopoulos W."/>
            <person name="Hayes R.D."/>
            <person name="Ng V."/>
            <person name="Grigoriev I.V."/>
            <person name="Jackson S.A."/>
            <person name="Sutton T.D.S."/>
            <person name="Dobson A.D.W."/>
            <person name="Rama T."/>
        </authorList>
    </citation>
    <scope>NUCLEOTIDE SEQUENCE</scope>
    <source>
        <strain evidence="2">TS7</strain>
    </source>
</reference>
<name>A0A9P8CN19_9HYPO</name>
<dbReference type="NCBIfam" id="NF041278">
    <property type="entry name" value="CmcJ_NvfI_EfuI"/>
    <property type="match status" value="1"/>
</dbReference>
<dbReference type="PANTHER" id="PTHR34598">
    <property type="entry name" value="BLL6449 PROTEIN"/>
    <property type="match status" value="1"/>
</dbReference>
<proteinExistence type="inferred from homology"/>